<protein>
    <recommendedName>
        <fullName evidence="1">Amidase domain-containing protein</fullName>
    </recommendedName>
</protein>
<dbReference type="InterPro" id="IPR023631">
    <property type="entry name" value="Amidase_dom"/>
</dbReference>
<evidence type="ECO:0000259" key="1">
    <source>
        <dbReference type="Pfam" id="PF01425"/>
    </source>
</evidence>
<keyword evidence="3" id="KW-1185">Reference proteome</keyword>
<accession>A0A179ICE6</accession>
<sequence>MPTTLGSLALASAQIHSNATVVDKVNKPPLHGRSSRQWPDHPWKDKSERALQLEVCIILRPLPVRGLTLANRSMGPMNGWSAAGGQTNSAYVPGGLVKGDGIMGHSNPCGASTGSAVGVSAGFSPLAIGTEVDGSLTQPAARASLYALKPTIGSTELGGIFAVSAEFDSVGAMAKSSRDLALLSELVLNPQAREKLPADGYLSFTKSTFEGLSIGFVDPEIWRWPETVQPQHGNSLEELRTGYKEAMDLVTRYQARAIYPVSLPPVADFMLDGQPCTIMAIPWLDGADWAIGHVFKRNVDSYLESLATSEVRTLEDIIQYNKDHSDQELPLGIVDLHLTNATTDFPEQGRLIDTLENPIDQETYERAMKQCRTVARDRGVDKAMKENNLDLIAFPMDSPCPRIAAAAGYPIATVPLGRLSYNGRPFGLAVVAQAGREDLLFAFMSAWEACAKPRAAPSGL</sequence>
<name>A0A179ICE6_CORDF</name>
<dbReference type="Proteomes" id="UP000243081">
    <property type="component" value="Unassembled WGS sequence"/>
</dbReference>
<dbReference type="PANTHER" id="PTHR42678:SF34">
    <property type="entry name" value="OS04G0183300 PROTEIN"/>
    <property type="match status" value="1"/>
</dbReference>
<dbReference type="EMBL" id="LUKN01002401">
    <property type="protein sequence ID" value="OAQ99133.1"/>
    <property type="molecule type" value="Genomic_DNA"/>
</dbReference>
<reference evidence="2 3" key="1">
    <citation type="submission" date="2016-03" db="EMBL/GenBank/DDBJ databases">
        <title>Fine-scale spatial genetic structure of a fungal parasite of coffee scale insects.</title>
        <authorList>
            <person name="Jackson D."/>
            <person name="Zemenick K.A."/>
            <person name="Malloure B."/>
            <person name="Quandt C.A."/>
            <person name="James T.Y."/>
        </authorList>
    </citation>
    <scope>NUCLEOTIDE SEQUENCE [LARGE SCALE GENOMIC DNA]</scope>
    <source>
        <strain evidence="2 3">UM487</strain>
    </source>
</reference>
<evidence type="ECO:0000313" key="3">
    <source>
        <dbReference type="Proteomes" id="UP000243081"/>
    </source>
</evidence>
<organism evidence="2 3">
    <name type="scientific">Cordyceps confragosa</name>
    <name type="common">Lecanicillium lecanii</name>
    <dbReference type="NCBI Taxonomy" id="2714763"/>
    <lineage>
        <taxon>Eukaryota</taxon>
        <taxon>Fungi</taxon>
        <taxon>Dikarya</taxon>
        <taxon>Ascomycota</taxon>
        <taxon>Pezizomycotina</taxon>
        <taxon>Sordariomycetes</taxon>
        <taxon>Hypocreomycetidae</taxon>
        <taxon>Hypocreales</taxon>
        <taxon>Cordycipitaceae</taxon>
        <taxon>Akanthomyces</taxon>
    </lineage>
</organism>
<dbReference type="PANTHER" id="PTHR42678">
    <property type="entry name" value="AMIDASE"/>
    <property type="match status" value="1"/>
</dbReference>
<dbReference type="InterPro" id="IPR036928">
    <property type="entry name" value="AS_sf"/>
</dbReference>
<evidence type="ECO:0000313" key="2">
    <source>
        <dbReference type="EMBL" id="OAQ99133.1"/>
    </source>
</evidence>
<proteinExistence type="predicted"/>
<gene>
    <name evidence="2" type="ORF">LLEC1_03432</name>
</gene>
<dbReference type="SUPFAM" id="SSF75304">
    <property type="entry name" value="Amidase signature (AS) enzymes"/>
    <property type="match status" value="1"/>
</dbReference>
<dbReference type="Pfam" id="PF01425">
    <property type="entry name" value="Amidase"/>
    <property type="match status" value="1"/>
</dbReference>
<dbReference type="OrthoDB" id="566138at2759"/>
<dbReference type="OMA" id="IMSAWET"/>
<dbReference type="AlphaFoldDB" id="A0A179ICE6"/>
<dbReference type="Gene3D" id="3.90.1300.10">
    <property type="entry name" value="Amidase signature (AS) domain"/>
    <property type="match status" value="1"/>
</dbReference>
<feature type="domain" description="Amidase" evidence="1">
    <location>
        <begin position="107"/>
        <end position="239"/>
    </location>
</feature>
<comment type="caution">
    <text evidence="2">The sequence shown here is derived from an EMBL/GenBank/DDBJ whole genome shotgun (WGS) entry which is preliminary data.</text>
</comment>